<dbReference type="Gene3D" id="3.30.60.20">
    <property type="match status" value="1"/>
</dbReference>
<dbReference type="PANTHER" id="PTHR11441">
    <property type="entry name" value="THYMIDINE KINASE"/>
    <property type="match status" value="1"/>
</dbReference>
<keyword evidence="6" id="KW-0418">Kinase</keyword>
<dbReference type="InterPro" id="IPR027417">
    <property type="entry name" value="P-loop_NTPase"/>
</dbReference>
<evidence type="ECO:0000256" key="6">
    <source>
        <dbReference type="ARBA" id="ARBA00022777"/>
    </source>
</evidence>
<dbReference type="GO" id="GO:0046104">
    <property type="term" value="P:thymidine metabolic process"/>
    <property type="evidence" value="ECO:0007669"/>
    <property type="project" value="TreeGrafter"/>
</dbReference>
<evidence type="ECO:0000313" key="8">
    <source>
        <dbReference type="EMBL" id="QHU34165.1"/>
    </source>
</evidence>
<protein>
    <recommendedName>
        <fullName evidence="2">thymidine kinase</fullName>
        <ecNumber evidence="2">2.7.1.21</ecNumber>
    </recommendedName>
</protein>
<dbReference type="EMBL" id="MN740567">
    <property type="protein sequence ID" value="QHU34165.1"/>
    <property type="molecule type" value="Genomic_DNA"/>
</dbReference>
<dbReference type="SUPFAM" id="SSF57716">
    <property type="entry name" value="Glucocorticoid receptor-like (DNA-binding domain)"/>
    <property type="match status" value="1"/>
</dbReference>
<keyword evidence="4" id="KW-0808">Transferase</keyword>
<evidence type="ECO:0000256" key="7">
    <source>
        <dbReference type="ARBA" id="ARBA00022840"/>
    </source>
</evidence>
<dbReference type="Pfam" id="PF00265">
    <property type="entry name" value="TK"/>
    <property type="match status" value="1"/>
</dbReference>
<dbReference type="PANTHER" id="PTHR11441:SF0">
    <property type="entry name" value="THYMIDINE KINASE, CYTOSOLIC"/>
    <property type="match status" value="1"/>
</dbReference>
<keyword evidence="3" id="KW-0237">DNA synthesis</keyword>
<keyword evidence="7" id="KW-0067">ATP-binding</keyword>
<name>A0A6C0LVV9_9ZZZZ</name>
<reference evidence="8" key="1">
    <citation type="journal article" date="2020" name="Nature">
        <title>Giant virus diversity and host interactions through global metagenomics.</title>
        <authorList>
            <person name="Schulz F."/>
            <person name="Roux S."/>
            <person name="Paez-Espino D."/>
            <person name="Jungbluth S."/>
            <person name="Walsh D.A."/>
            <person name="Denef V.J."/>
            <person name="McMahon K.D."/>
            <person name="Konstantinidis K.T."/>
            <person name="Eloe-Fadrosh E.A."/>
            <person name="Kyrpides N.C."/>
            <person name="Woyke T."/>
        </authorList>
    </citation>
    <scope>NUCLEOTIDE SEQUENCE</scope>
    <source>
        <strain evidence="8">GVMAG-S-1016713-123</strain>
    </source>
</reference>
<evidence type="ECO:0000256" key="5">
    <source>
        <dbReference type="ARBA" id="ARBA00022741"/>
    </source>
</evidence>
<dbReference type="Gene3D" id="3.40.50.300">
    <property type="entry name" value="P-loop containing nucleotide triphosphate hydrolases"/>
    <property type="match status" value="1"/>
</dbReference>
<dbReference type="SUPFAM" id="SSF52540">
    <property type="entry name" value="P-loop containing nucleoside triphosphate hydrolases"/>
    <property type="match status" value="1"/>
</dbReference>
<evidence type="ECO:0000256" key="4">
    <source>
        <dbReference type="ARBA" id="ARBA00022679"/>
    </source>
</evidence>
<dbReference type="AlphaFoldDB" id="A0A6C0LVV9"/>
<evidence type="ECO:0000256" key="2">
    <source>
        <dbReference type="ARBA" id="ARBA00012118"/>
    </source>
</evidence>
<dbReference type="PIRSF" id="PIRSF035805">
    <property type="entry name" value="TK_cell"/>
    <property type="match status" value="1"/>
</dbReference>
<proteinExistence type="inferred from homology"/>
<dbReference type="GO" id="GO:0004797">
    <property type="term" value="F:thymidine kinase activity"/>
    <property type="evidence" value="ECO:0007669"/>
    <property type="project" value="UniProtKB-EC"/>
</dbReference>
<dbReference type="GO" id="GO:0005524">
    <property type="term" value="F:ATP binding"/>
    <property type="evidence" value="ECO:0007669"/>
    <property type="project" value="UniProtKB-KW"/>
</dbReference>
<sequence>MNNWLENHGYLELVIGPMYSGKTSKLLDVYKQCKLSNIHVVVINHTIDQRYHSNLLSSHDKEMIPCLQMSSLATFMSNEISTIPPNSVILINEGQFFDDLRDNVIQLVDKYNLRVYISGLDSDFKRQKFGQIHDLIPYCDVITKLHSFCSGCKNGTRAIFTTRISDEKCQVVVGSDNYAPLCRKCFIKTI</sequence>
<dbReference type="GO" id="GO:0071897">
    <property type="term" value="P:DNA biosynthetic process"/>
    <property type="evidence" value="ECO:0007669"/>
    <property type="project" value="UniProtKB-KW"/>
</dbReference>
<dbReference type="InterPro" id="IPR001267">
    <property type="entry name" value="Thymidine_kinase"/>
</dbReference>
<dbReference type="EC" id="2.7.1.21" evidence="2"/>
<dbReference type="PROSITE" id="PS00603">
    <property type="entry name" value="TK_CELLULAR_TYPE"/>
    <property type="match status" value="1"/>
</dbReference>
<keyword evidence="5" id="KW-0547">Nucleotide-binding</keyword>
<accession>A0A6C0LVV9</accession>
<organism evidence="8">
    <name type="scientific">viral metagenome</name>
    <dbReference type="NCBI Taxonomy" id="1070528"/>
    <lineage>
        <taxon>unclassified sequences</taxon>
        <taxon>metagenomes</taxon>
        <taxon>organismal metagenomes</taxon>
    </lineage>
</organism>
<comment type="similarity">
    <text evidence="1">Belongs to the thymidine kinase family.</text>
</comment>
<dbReference type="InterPro" id="IPR020633">
    <property type="entry name" value="Thymidine_kinase_CS"/>
</dbReference>
<evidence type="ECO:0000256" key="1">
    <source>
        <dbReference type="ARBA" id="ARBA00007587"/>
    </source>
</evidence>
<evidence type="ECO:0000256" key="3">
    <source>
        <dbReference type="ARBA" id="ARBA00022634"/>
    </source>
</evidence>